<keyword evidence="3" id="KW-0813">Transport</keyword>
<feature type="transmembrane region" description="Helical" evidence="9">
    <location>
        <begin position="245"/>
        <end position="266"/>
    </location>
</feature>
<name>D7WCA0_9CORY</name>
<dbReference type="HOGENOM" id="CLU_010118_4_0_11"/>
<proteinExistence type="inferred from homology"/>
<feature type="transmembrane region" description="Helical" evidence="9">
    <location>
        <begin position="459"/>
        <end position="482"/>
    </location>
</feature>
<evidence type="ECO:0000256" key="5">
    <source>
        <dbReference type="ARBA" id="ARBA00022692"/>
    </source>
</evidence>
<dbReference type="AlphaFoldDB" id="D7WCA0"/>
<feature type="transmembrane region" description="Helical" evidence="9">
    <location>
        <begin position="314"/>
        <end position="337"/>
    </location>
</feature>
<organism evidence="10 11">
    <name type="scientific">Corynebacterium genitalium ATCC 33030</name>
    <dbReference type="NCBI Taxonomy" id="585529"/>
    <lineage>
        <taxon>Bacteria</taxon>
        <taxon>Bacillati</taxon>
        <taxon>Actinomycetota</taxon>
        <taxon>Actinomycetes</taxon>
        <taxon>Mycobacteriales</taxon>
        <taxon>Corynebacteriaceae</taxon>
        <taxon>Corynebacterium</taxon>
    </lineage>
</organism>
<gene>
    <name evidence="10" type="ORF">HMPREF0291_11109</name>
</gene>
<evidence type="ECO:0000256" key="1">
    <source>
        <dbReference type="ARBA" id="ARBA00004651"/>
    </source>
</evidence>
<sequence length="661" mass="72355">MSSTRSTRPSGSPLPKPIRSVMHPDASRKARDKDKYPDGMHPGLIRGISVEEQRYEFGVDKVVFGVAAALIVGFIAWGVYSPESVSETAGEAFAWGMEHAGWLFNIVMFVCVLLVAVIALSRMGQIRLGKDDEEPEFGRFSWVAMMFAAGIGVGIFFFGPSEPLQFFLDPPPLTNEAGTETAMHQALAQSNFHWGLNPWAIYSLVGAAIAYSTYRRGRPLLMSSLFAPLMGESNNGTILSRTIDIMAVAATLFGTAASLGIAALQIGEGLGIVTDLEVGNPILLTIIGALTLGFVISAVSGVSKGIRILSNTNITLTFASILFIFLTGPTLLLINLIPSGTLYYFHEFFNMASRSLSWGEETLAFQSEWTAFYWAWWISWAPFVGTFLAKISRGRTLREFILMTVAVPTGILILAFSIFGGTAISFSREGVPGFDGESTPEQVLFSLFDALPLSNFTPYLLIAILAVFFITTADSASVVMGTMSSKGDPESNKMVSIFWGLCMMGVAVVMLLAGGEDALSGLQSLTVLIALPFSLVVLGLLFSFVRDLTTDPHTIRDRYAESALQYAVWHGLEDYGDNFELVIKESRYGDGAGKDFDSSDDKYTSWYERYDEDGNRVGYDYETDTWEDGYTREEVDDRVDEDDPDSDVESETGEQTADSER</sequence>
<feature type="transmembrane region" description="Helical" evidence="9">
    <location>
        <begin position="196"/>
        <end position="214"/>
    </location>
</feature>
<dbReference type="Pfam" id="PF02028">
    <property type="entry name" value="BCCT"/>
    <property type="match status" value="1"/>
</dbReference>
<feature type="region of interest" description="Disordered" evidence="8">
    <location>
        <begin position="615"/>
        <end position="661"/>
    </location>
</feature>
<feature type="transmembrane region" description="Helical" evidence="9">
    <location>
        <begin position="140"/>
        <end position="159"/>
    </location>
</feature>
<feature type="transmembrane region" description="Helical" evidence="9">
    <location>
        <begin position="525"/>
        <end position="545"/>
    </location>
</feature>
<evidence type="ECO:0000256" key="9">
    <source>
        <dbReference type="SAM" id="Phobius"/>
    </source>
</evidence>
<evidence type="ECO:0000313" key="10">
    <source>
        <dbReference type="EMBL" id="EFK54729.1"/>
    </source>
</evidence>
<comment type="similarity">
    <text evidence="2">Belongs to the BCCT transporter (TC 2.A.15) family.</text>
</comment>
<evidence type="ECO:0000256" key="4">
    <source>
        <dbReference type="ARBA" id="ARBA00022475"/>
    </source>
</evidence>
<keyword evidence="7 9" id="KW-0472">Membrane</keyword>
<feature type="transmembrane region" description="Helical" evidence="9">
    <location>
        <begin position="62"/>
        <end position="80"/>
    </location>
</feature>
<comment type="subcellular location">
    <subcellularLocation>
        <location evidence="1">Cell membrane</location>
        <topology evidence="1">Multi-pass membrane protein</topology>
    </subcellularLocation>
</comment>
<dbReference type="GO" id="GO:0022857">
    <property type="term" value="F:transmembrane transporter activity"/>
    <property type="evidence" value="ECO:0007669"/>
    <property type="project" value="InterPro"/>
</dbReference>
<keyword evidence="6 9" id="KW-1133">Transmembrane helix</keyword>
<reference evidence="10" key="1">
    <citation type="submission" date="2010-06" db="EMBL/GenBank/DDBJ databases">
        <authorList>
            <person name="Muzny D."/>
            <person name="Qin X."/>
            <person name="Buhay C."/>
            <person name="Dugan-Rocha S."/>
            <person name="Ding Y."/>
            <person name="Chen G."/>
            <person name="Hawes A."/>
            <person name="Holder M."/>
            <person name="Jhangiani S."/>
            <person name="Johnson A."/>
            <person name="Khan Z."/>
            <person name="Li Z."/>
            <person name="Liu W."/>
            <person name="Liu X."/>
            <person name="Perez L."/>
            <person name="Shen H."/>
            <person name="Wang Q."/>
            <person name="Watt J."/>
            <person name="Xi L."/>
            <person name="Xin Y."/>
            <person name="Zhou J."/>
            <person name="Deng J."/>
            <person name="Jiang H."/>
            <person name="Liu Y."/>
            <person name="Qu J."/>
            <person name="Song X.-Z."/>
            <person name="Zhang L."/>
            <person name="Villasana D."/>
            <person name="Johnson A."/>
            <person name="Liu J."/>
            <person name="Liyanage D."/>
            <person name="Lorensuhewa L."/>
            <person name="Robinson T."/>
            <person name="Song A."/>
            <person name="Song B.-B."/>
            <person name="Dinh H."/>
            <person name="Thornton R."/>
            <person name="Coyle M."/>
            <person name="Francisco L."/>
            <person name="Jackson L."/>
            <person name="Javaid M."/>
            <person name="Korchina V."/>
            <person name="Kovar C."/>
            <person name="Mata R."/>
            <person name="Mathew T."/>
            <person name="Ngo R."/>
            <person name="Nguyen L."/>
            <person name="Nguyen N."/>
            <person name="Okwuonu G."/>
            <person name="Ongeri F."/>
            <person name="Pham C."/>
            <person name="Simmons D."/>
            <person name="Wilczek-Boney K."/>
            <person name="Hale W."/>
            <person name="Jakkamsetti A."/>
            <person name="Pham P."/>
            <person name="Ruth R."/>
            <person name="San Lucas F."/>
            <person name="Warren J."/>
            <person name="Zhang J."/>
            <person name="Zhao Z."/>
            <person name="Zhou C."/>
            <person name="Zhu D."/>
            <person name="Lee S."/>
            <person name="Bess C."/>
            <person name="Blankenburg K."/>
            <person name="Forbes L."/>
            <person name="Fu Q."/>
            <person name="Gubbala S."/>
            <person name="Hirani K."/>
            <person name="Jayaseelan J.C."/>
            <person name="Lara F."/>
            <person name="Munidasa M."/>
            <person name="Palculict T."/>
            <person name="Patil S."/>
            <person name="Pu L.-L."/>
            <person name="Saada N."/>
            <person name="Tang L."/>
            <person name="Weissenberger G."/>
            <person name="Zhu Y."/>
            <person name="Hemphill L."/>
            <person name="Shang Y."/>
            <person name="Youmans B."/>
            <person name="Ayvaz T."/>
            <person name="Ross M."/>
            <person name="Santibanez J."/>
            <person name="Aqrawi P."/>
            <person name="Gross S."/>
            <person name="Joshi V."/>
            <person name="Fowler G."/>
            <person name="Nazareth L."/>
            <person name="Reid J."/>
            <person name="Worley K."/>
            <person name="Petrosino J."/>
            <person name="Highlander S."/>
            <person name="Gibbs R."/>
        </authorList>
    </citation>
    <scope>NUCLEOTIDE SEQUENCE [LARGE SCALE GENOMIC DNA]</scope>
    <source>
        <strain evidence="10">ATCC 33030</strain>
    </source>
</reference>
<keyword evidence="4" id="KW-1003">Cell membrane</keyword>
<dbReference type="InterPro" id="IPR000060">
    <property type="entry name" value="BCCT_transptr"/>
</dbReference>
<accession>D7WCA0</accession>
<feature type="compositionally biased region" description="Basic and acidic residues" evidence="8">
    <location>
        <begin position="25"/>
        <end position="38"/>
    </location>
</feature>
<feature type="region of interest" description="Disordered" evidence="8">
    <location>
        <begin position="1"/>
        <end position="40"/>
    </location>
</feature>
<protein>
    <submittedName>
        <fullName evidence="10">Transporter, betaine/carnitine/choline family</fullName>
    </submittedName>
</protein>
<feature type="transmembrane region" description="Helical" evidence="9">
    <location>
        <begin position="100"/>
        <end position="120"/>
    </location>
</feature>
<dbReference type="PANTHER" id="PTHR30047:SF7">
    <property type="entry name" value="HIGH-AFFINITY CHOLINE TRANSPORT PROTEIN"/>
    <property type="match status" value="1"/>
</dbReference>
<evidence type="ECO:0000256" key="7">
    <source>
        <dbReference type="ARBA" id="ARBA00023136"/>
    </source>
</evidence>
<evidence type="ECO:0000256" key="3">
    <source>
        <dbReference type="ARBA" id="ARBA00022448"/>
    </source>
</evidence>
<dbReference type="eggNOG" id="COG1292">
    <property type="taxonomic scope" value="Bacteria"/>
</dbReference>
<evidence type="ECO:0000256" key="2">
    <source>
        <dbReference type="ARBA" id="ARBA00005658"/>
    </source>
</evidence>
<feature type="transmembrane region" description="Helical" evidence="9">
    <location>
        <begin position="371"/>
        <end position="389"/>
    </location>
</feature>
<dbReference type="STRING" id="585529.HMPREF0291_11109"/>
<dbReference type="Proteomes" id="UP000004208">
    <property type="component" value="Unassembled WGS sequence"/>
</dbReference>
<evidence type="ECO:0000313" key="11">
    <source>
        <dbReference type="Proteomes" id="UP000004208"/>
    </source>
</evidence>
<comment type="caution">
    <text evidence="10">The sequence shown here is derived from an EMBL/GenBank/DDBJ whole genome shotgun (WGS) entry which is preliminary data.</text>
</comment>
<dbReference type="NCBIfam" id="TIGR00842">
    <property type="entry name" value="bcct"/>
    <property type="match status" value="1"/>
</dbReference>
<evidence type="ECO:0000256" key="6">
    <source>
        <dbReference type="ARBA" id="ARBA00022989"/>
    </source>
</evidence>
<dbReference type="GO" id="GO:0005886">
    <property type="term" value="C:plasma membrane"/>
    <property type="evidence" value="ECO:0007669"/>
    <property type="project" value="UniProtKB-SubCell"/>
</dbReference>
<feature type="compositionally biased region" description="Low complexity" evidence="8">
    <location>
        <begin position="1"/>
        <end position="13"/>
    </location>
</feature>
<evidence type="ECO:0000256" key="8">
    <source>
        <dbReference type="SAM" id="MobiDB-lite"/>
    </source>
</evidence>
<keyword evidence="11" id="KW-1185">Reference proteome</keyword>
<feature type="transmembrane region" description="Helical" evidence="9">
    <location>
        <begin position="401"/>
        <end position="426"/>
    </location>
</feature>
<feature type="compositionally biased region" description="Acidic residues" evidence="8">
    <location>
        <begin position="636"/>
        <end position="652"/>
    </location>
</feature>
<feature type="transmembrane region" description="Helical" evidence="9">
    <location>
        <begin position="494"/>
        <end position="513"/>
    </location>
</feature>
<dbReference type="PANTHER" id="PTHR30047">
    <property type="entry name" value="HIGH-AFFINITY CHOLINE TRANSPORT PROTEIN-RELATED"/>
    <property type="match status" value="1"/>
</dbReference>
<feature type="transmembrane region" description="Helical" evidence="9">
    <location>
        <begin position="278"/>
        <end position="302"/>
    </location>
</feature>
<keyword evidence="5 9" id="KW-0812">Transmembrane</keyword>
<dbReference type="EMBL" id="ACLJ02000002">
    <property type="protein sequence ID" value="EFK54729.1"/>
    <property type="molecule type" value="Genomic_DNA"/>
</dbReference>